<accession>A0A7Y9G859</accession>
<dbReference type="InterPro" id="IPR009409">
    <property type="entry name" value="DUF1059"/>
</dbReference>
<proteinExistence type="predicted"/>
<dbReference type="Pfam" id="PF06348">
    <property type="entry name" value="DUF1059"/>
    <property type="match status" value="1"/>
</dbReference>
<dbReference type="Proteomes" id="UP000591272">
    <property type="component" value="Unassembled WGS sequence"/>
</dbReference>
<dbReference type="EMBL" id="JACCBT010000001">
    <property type="protein sequence ID" value="NYE11638.1"/>
    <property type="molecule type" value="Genomic_DNA"/>
</dbReference>
<comment type="caution">
    <text evidence="1">The sequence shown here is derived from an EMBL/GenBank/DDBJ whole genome shotgun (WGS) entry which is preliminary data.</text>
</comment>
<dbReference type="RefSeq" id="WP_179832983.1">
    <property type="nucleotide sequence ID" value="NZ_BMRD01000012.1"/>
</dbReference>
<reference evidence="1 2" key="1">
    <citation type="submission" date="2020-07" db="EMBL/GenBank/DDBJ databases">
        <title>Sequencing the genomes of 1000 actinobacteria strains.</title>
        <authorList>
            <person name="Klenk H.-P."/>
        </authorList>
    </citation>
    <scope>NUCLEOTIDE SEQUENCE [LARGE SCALE GENOMIC DNA]</scope>
    <source>
        <strain evidence="1 2">DSM 43461</strain>
    </source>
</reference>
<gene>
    <name evidence="1" type="ORF">BJ999_001934</name>
</gene>
<sequence length="64" mass="6993">MRKTADCRDMPSESGCTLTISGEEDEVVRAAAEHAASVHGHDDTPEMRQEIRTHLKDERATVGG</sequence>
<protein>
    <submittedName>
        <fullName evidence="1">Putative small metal-binding protein</fullName>
    </submittedName>
</protein>
<evidence type="ECO:0000313" key="1">
    <source>
        <dbReference type="EMBL" id="NYE11638.1"/>
    </source>
</evidence>
<evidence type="ECO:0000313" key="2">
    <source>
        <dbReference type="Proteomes" id="UP000591272"/>
    </source>
</evidence>
<dbReference type="AlphaFoldDB" id="A0A7Y9G859"/>
<keyword evidence="2" id="KW-1185">Reference proteome</keyword>
<organism evidence="1 2">
    <name type="scientific">Actinomadura citrea</name>
    <dbReference type="NCBI Taxonomy" id="46158"/>
    <lineage>
        <taxon>Bacteria</taxon>
        <taxon>Bacillati</taxon>
        <taxon>Actinomycetota</taxon>
        <taxon>Actinomycetes</taxon>
        <taxon>Streptosporangiales</taxon>
        <taxon>Thermomonosporaceae</taxon>
        <taxon>Actinomadura</taxon>
    </lineage>
</organism>
<name>A0A7Y9G859_9ACTN</name>